<dbReference type="InterPro" id="IPR013222">
    <property type="entry name" value="Glyco_hyd_98_carb-bd"/>
</dbReference>
<dbReference type="InterPro" id="IPR008979">
    <property type="entry name" value="Galactose-bd-like_sf"/>
</dbReference>
<dbReference type="SMART" id="SM00776">
    <property type="entry name" value="NPCBM"/>
    <property type="match status" value="1"/>
</dbReference>
<proteinExistence type="predicted"/>
<comment type="caution">
    <text evidence="3">The sequence shown here is derived from an EMBL/GenBank/DDBJ whole genome shotgun (WGS) entry which is preliminary data.</text>
</comment>
<reference evidence="4" key="1">
    <citation type="journal article" date="2019" name="Int. J. Syst. Evol. Microbiol.">
        <title>The Global Catalogue of Microorganisms (GCM) 10K type strain sequencing project: providing services to taxonomists for standard genome sequencing and annotation.</title>
        <authorList>
            <consortium name="The Broad Institute Genomics Platform"/>
            <consortium name="The Broad Institute Genome Sequencing Center for Infectious Disease"/>
            <person name="Wu L."/>
            <person name="Ma J."/>
        </authorList>
    </citation>
    <scope>NUCLEOTIDE SEQUENCE [LARGE SCALE GENOMIC DNA]</scope>
    <source>
        <strain evidence="4">CGMCC 4.7319</strain>
    </source>
</reference>
<name>A0ABQ2I5F5_9PSEU</name>
<evidence type="ECO:0000313" key="3">
    <source>
        <dbReference type="EMBL" id="GGN01047.1"/>
    </source>
</evidence>
<dbReference type="Pfam" id="PF08305">
    <property type="entry name" value="NPCBM"/>
    <property type="match status" value="1"/>
</dbReference>
<evidence type="ECO:0000259" key="2">
    <source>
        <dbReference type="SMART" id="SM00776"/>
    </source>
</evidence>
<organism evidence="3 4">
    <name type="scientific">Lentzea pudingi</name>
    <dbReference type="NCBI Taxonomy" id="1789439"/>
    <lineage>
        <taxon>Bacteria</taxon>
        <taxon>Bacillati</taxon>
        <taxon>Actinomycetota</taxon>
        <taxon>Actinomycetes</taxon>
        <taxon>Pseudonocardiales</taxon>
        <taxon>Pseudonocardiaceae</taxon>
        <taxon>Lentzea</taxon>
    </lineage>
</organism>
<dbReference type="InterPro" id="IPR038637">
    <property type="entry name" value="NPCBM_sf"/>
</dbReference>
<feature type="domain" description="Glycosyl hydrolase family 98 putative carbohydrate-binding module" evidence="2">
    <location>
        <begin position="177"/>
        <end position="322"/>
    </location>
</feature>
<protein>
    <recommendedName>
        <fullName evidence="2">Glycosyl hydrolase family 98 putative carbohydrate-binding module domain-containing protein</fullName>
    </recommendedName>
</protein>
<sequence>MRVSQYDDLDRAAYPFALKKNDGWTTLHAAHRVTGVSETFHEPLPQYQVEAGNEYAYSVLLRPLTAVEASTGKLGNRVDCAPTAELRATDTVLEPGEQVEAELVVTKPCPGTTTARLTAPEHWSATPGTVDLSGGSAKVTIKREGGDTGTRPVFAEISTGKATSSLTRDFTATPRPPQGEAPVSALEFLDERNGWGPVERDRSNGEAQAGDGNPMSIRGARFDHGVGVHADSEFQVYTGGRCGTLTATIGVDDETNGGGSVRFEILKDSRSVYQSPVLTGQSAAVPISVDTSGATVLTFRVTDGGDGNAHDHADWASPVLSC</sequence>
<evidence type="ECO:0000313" key="4">
    <source>
        <dbReference type="Proteomes" id="UP000597656"/>
    </source>
</evidence>
<evidence type="ECO:0000256" key="1">
    <source>
        <dbReference type="SAM" id="MobiDB-lite"/>
    </source>
</evidence>
<feature type="region of interest" description="Disordered" evidence="1">
    <location>
        <begin position="194"/>
        <end position="215"/>
    </location>
</feature>
<dbReference type="SUPFAM" id="SSF49785">
    <property type="entry name" value="Galactose-binding domain-like"/>
    <property type="match status" value="1"/>
</dbReference>
<gene>
    <name evidence="3" type="ORF">GCM10011609_44510</name>
</gene>
<feature type="compositionally biased region" description="Basic and acidic residues" evidence="1">
    <location>
        <begin position="194"/>
        <end position="204"/>
    </location>
</feature>
<dbReference type="Gene3D" id="2.60.120.1060">
    <property type="entry name" value="NPCBM/NEW2 domain"/>
    <property type="match status" value="1"/>
</dbReference>
<dbReference type="EMBL" id="BMNC01000006">
    <property type="protein sequence ID" value="GGN01047.1"/>
    <property type="molecule type" value="Genomic_DNA"/>
</dbReference>
<accession>A0ABQ2I5F5</accession>
<keyword evidence="4" id="KW-1185">Reference proteome</keyword>
<dbReference type="Proteomes" id="UP000597656">
    <property type="component" value="Unassembled WGS sequence"/>
</dbReference>